<dbReference type="InterPro" id="IPR045984">
    <property type="entry name" value="DUF5940"/>
</dbReference>
<evidence type="ECO:0000313" key="3">
    <source>
        <dbReference type="EMBL" id="KPU44304.1"/>
    </source>
</evidence>
<dbReference type="OrthoDB" id="9762068at2"/>
<dbReference type="InterPro" id="IPR013751">
    <property type="entry name" value="ACP_syn_III_N"/>
</dbReference>
<feature type="domain" description="DUF5940" evidence="2">
    <location>
        <begin position="346"/>
        <end position="510"/>
    </location>
</feature>
<dbReference type="GO" id="GO:0033795">
    <property type="term" value="F:betaine reductase activity"/>
    <property type="evidence" value="ECO:0007669"/>
    <property type="project" value="UniProtKB-EC"/>
</dbReference>
<evidence type="ECO:0000259" key="2">
    <source>
        <dbReference type="Pfam" id="PF19364"/>
    </source>
</evidence>
<dbReference type="STRING" id="36849.OXPF_24730"/>
<name>A0A0N8NTA7_9CLOT</name>
<protein>
    <submittedName>
        <fullName evidence="3">Glycine/sarcosine/betaine reductase complex component C subunit beta</fullName>
        <ecNumber evidence="3">1.21.4.2</ecNumber>
        <ecNumber evidence="3">1.21.4.3</ecNumber>
        <ecNumber evidence="3">1.21.4.4</ecNumber>
    </submittedName>
</protein>
<evidence type="ECO:0000313" key="4">
    <source>
        <dbReference type="Proteomes" id="UP000050326"/>
    </source>
</evidence>
<organism evidence="3 4">
    <name type="scientific">Oxobacter pfennigii</name>
    <dbReference type="NCBI Taxonomy" id="36849"/>
    <lineage>
        <taxon>Bacteria</taxon>
        <taxon>Bacillati</taxon>
        <taxon>Bacillota</taxon>
        <taxon>Clostridia</taxon>
        <taxon>Eubacteriales</taxon>
        <taxon>Clostridiaceae</taxon>
        <taxon>Oxobacter</taxon>
    </lineage>
</organism>
<gene>
    <name evidence="3" type="primary">grdC</name>
    <name evidence="3" type="ORF">OXPF_24730</name>
</gene>
<dbReference type="GO" id="GO:0030699">
    <property type="term" value="F:glycine reductase activity"/>
    <property type="evidence" value="ECO:0007669"/>
    <property type="project" value="UniProtKB-EC"/>
</dbReference>
<keyword evidence="3" id="KW-0560">Oxidoreductase</keyword>
<reference evidence="3 4" key="1">
    <citation type="submission" date="2015-09" db="EMBL/GenBank/DDBJ databases">
        <title>Genome sequence of Oxobacter pfennigii DSM 3222.</title>
        <authorList>
            <person name="Poehlein A."/>
            <person name="Bengelsdorf F.R."/>
            <person name="Schiel-Bengelsdorf B."/>
            <person name="Duerre P."/>
            <person name="Daniel R."/>
        </authorList>
    </citation>
    <scope>NUCLEOTIDE SEQUENCE [LARGE SCALE GENOMIC DNA]</scope>
    <source>
        <strain evidence="3 4">DSM 3222</strain>
    </source>
</reference>
<feature type="domain" description="Beta-ketoacyl-[acyl-carrier-protein] synthase III N-terminal" evidence="1">
    <location>
        <begin position="254"/>
        <end position="328"/>
    </location>
</feature>
<proteinExistence type="predicted"/>
<dbReference type="CDD" id="cd00827">
    <property type="entry name" value="init_cond_enzymes"/>
    <property type="match status" value="1"/>
</dbReference>
<dbReference type="InterPro" id="IPR017236">
    <property type="entry name" value="Gly/sarc/bet/_Rdtase_C_bsu"/>
</dbReference>
<dbReference type="PIRSF" id="PIRSF037559">
    <property type="entry name" value="Gly_sarc_betain_red_a"/>
    <property type="match status" value="1"/>
</dbReference>
<dbReference type="NCBIfam" id="NF040746">
    <property type="entry name" value="reduct_C_beta"/>
    <property type="match status" value="1"/>
</dbReference>
<dbReference type="AlphaFoldDB" id="A0A0N8NTA7"/>
<dbReference type="Pfam" id="PF08545">
    <property type="entry name" value="ACP_syn_III"/>
    <property type="match status" value="1"/>
</dbReference>
<dbReference type="InterPro" id="IPR016039">
    <property type="entry name" value="Thiolase-like"/>
</dbReference>
<dbReference type="SUPFAM" id="SSF53901">
    <property type="entry name" value="Thiolase-like"/>
    <property type="match status" value="1"/>
</dbReference>
<dbReference type="Proteomes" id="UP000050326">
    <property type="component" value="Unassembled WGS sequence"/>
</dbReference>
<dbReference type="GO" id="GO:0006633">
    <property type="term" value="P:fatty acid biosynthetic process"/>
    <property type="evidence" value="ECO:0007669"/>
    <property type="project" value="InterPro"/>
</dbReference>
<dbReference type="GO" id="GO:0033794">
    <property type="term" value="F:sarcosine reductase activity"/>
    <property type="evidence" value="ECO:0007669"/>
    <property type="project" value="UniProtKB-EC"/>
</dbReference>
<dbReference type="EMBL" id="LKET01000032">
    <property type="protein sequence ID" value="KPU44304.1"/>
    <property type="molecule type" value="Genomic_DNA"/>
</dbReference>
<dbReference type="EC" id="1.21.4.4" evidence="3"/>
<accession>A0A0N8NTA7</accession>
<dbReference type="PATRIC" id="fig|36849.3.peg.2610"/>
<sequence>MVYPVIKGASYILVNTPDLIVNNGTTQTLEKETNPDSEYLKKLRDHLRPFDEVVAYPVNQVYIGNMTPEELTDISKPWYTKKYEGSSRWGKFGEIMPQDEFYGLLKICDSFDLVLLEEEFIRSVKERLQNHPLFKESIDKLGEGFKVEEIEKYINQSGAEHLEMDGKLVGCVKRAHEFDKNLSSHVMLENLSVKASGVLALMHLIEKSGIPAGEIDYIIECSEEAIGDMNQRGGGNIAKGIGEIAGLKNATGVDMRAFCAGPAHSIINAASLVQSGIFKNVVVVGGGATAKLGMNGKDHVKKNMPVMEDILGGFAILVSEDDGINPIIRTDAIGKHNIGSGASPQAVIEALVTTPLDKIGYKITDIDKYSPEMQNPECTEPAGAGDVPTSNFKMIGALAVKKGQLDKAQLLEFVKKHGYPGFAPTQGHIPSGVPVMGFGRQFILEGKLKNFMVVGKGSLFLGRMTNLFDGISFVIEKNAGKKEEKGTISKDEIKSMVAETLRDFASHLLSD</sequence>
<dbReference type="GO" id="GO:0004315">
    <property type="term" value="F:3-oxoacyl-[acyl-carrier-protein] synthase activity"/>
    <property type="evidence" value="ECO:0007669"/>
    <property type="project" value="InterPro"/>
</dbReference>
<dbReference type="Gene3D" id="3.40.47.10">
    <property type="match status" value="1"/>
</dbReference>
<comment type="caution">
    <text evidence="3">The sequence shown here is derived from an EMBL/GenBank/DDBJ whole genome shotgun (WGS) entry which is preliminary data.</text>
</comment>
<dbReference type="Pfam" id="PF19364">
    <property type="entry name" value="DUF5940"/>
    <property type="match status" value="1"/>
</dbReference>
<dbReference type="RefSeq" id="WP_054875487.1">
    <property type="nucleotide sequence ID" value="NZ_LKET01000032.1"/>
</dbReference>
<dbReference type="EC" id="1.21.4.2" evidence="3"/>
<dbReference type="EC" id="1.21.4.3" evidence="3"/>
<keyword evidence="4" id="KW-1185">Reference proteome</keyword>
<evidence type="ECO:0000259" key="1">
    <source>
        <dbReference type="Pfam" id="PF08545"/>
    </source>
</evidence>